<evidence type="ECO:0000256" key="10">
    <source>
        <dbReference type="SAM" id="Phobius"/>
    </source>
</evidence>
<feature type="transmembrane region" description="Helical" evidence="10">
    <location>
        <begin position="531"/>
        <end position="554"/>
    </location>
</feature>
<dbReference type="EMBL" id="CP144098">
    <property type="protein sequence ID" value="WWC86168.1"/>
    <property type="molecule type" value="Genomic_DNA"/>
</dbReference>
<keyword evidence="2" id="KW-0813">Transport</keyword>
<dbReference type="Proteomes" id="UP001355207">
    <property type="component" value="Chromosome 1"/>
</dbReference>
<feature type="transmembrane region" description="Helical" evidence="10">
    <location>
        <begin position="63"/>
        <end position="84"/>
    </location>
</feature>
<dbReference type="GO" id="GO:0140107">
    <property type="term" value="F:high-affinity potassium ion transmembrane transporter activity"/>
    <property type="evidence" value="ECO:0007669"/>
    <property type="project" value="TreeGrafter"/>
</dbReference>
<feature type="transmembrane region" description="Helical" evidence="10">
    <location>
        <begin position="798"/>
        <end position="820"/>
    </location>
</feature>
<proteinExistence type="predicted"/>
<feature type="compositionally biased region" description="Low complexity" evidence="9">
    <location>
        <begin position="1090"/>
        <end position="1101"/>
    </location>
</feature>
<evidence type="ECO:0000256" key="9">
    <source>
        <dbReference type="SAM" id="MobiDB-lite"/>
    </source>
</evidence>
<keyword evidence="3" id="KW-0633">Potassium transport</keyword>
<feature type="transmembrane region" description="Helical" evidence="10">
    <location>
        <begin position="605"/>
        <end position="630"/>
    </location>
</feature>
<evidence type="ECO:0000256" key="5">
    <source>
        <dbReference type="ARBA" id="ARBA00022958"/>
    </source>
</evidence>
<keyword evidence="12" id="KW-1185">Reference proteome</keyword>
<evidence type="ECO:0000256" key="4">
    <source>
        <dbReference type="ARBA" id="ARBA00022692"/>
    </source>
</evidence>
<name>A0AAX4JMS4_9TREE</name>
<dbReference type="PANTHER" id="PTHR31064:SF30">
    <property type="entry name" value="HIGH-AFFINITY POTASSIUM TRANSPORT PROTEIN-RELATED"/>
    <property type="match status" value="1"/>
</dbReference>
<dbReference type="GO" id="GO:0030007">
    <property type="term" value="P:intracellular potassium ion homeostasis"/>
    <property type="evidence" value="ECO:0007669"/>
    <property type="project" value="TreeGrafter"/>
</dbReference>
<dbReference type="InterPro" id="IPR051143">
    <property type="entry name" value="TrkH_K-transport"/>
</dbReference>
<feature type="region of interest" description="Disordered" evidence="9">
    <location>
        <begin position="249"/>
        <end position="270"/>
    </location>
</feature>
<feature type="region of interest" description="Disordered" evidence="9">
    <location>
        <begin position="937"/>
        <end position="1112"/>
    </location>
</feature>
<evidence type="ECO:0000256" key="8">
    <source>
        <dbReference type="ARBA" id="ARBA00023136"/>
    </source>
</evidence>
<feature type="region of interest" description="Disordered" evidence="9">
    <location>
        <begin position="170"/>
        <end position="234"/>
    </location>
</feature>
<evidence type="ECO:0000256" key="7">
    <source>
        <dbReference type="ARBA" id="ARBA00023065"/>
    </source>
</evidence>
<feature type="region of interest" description="Disordered" evidence="9">
    <location>
        <begin position="299"/>
        <end position="342"/>
    </location>
</feature>
<keyword evidence="4 10" id="KW-0812">Transmembrane</keyword>
<feature type="transmembrane region" description="Helical" evidence="10">
    <location>
        <begin position="704"/>
        <end position="731"/>
    </location>
</feature>
<feature type="compositionally biased region" description="Low complexity" evidence="9">
    <location>
        <begin position="987"/>
        <end position="998"/>
    </location>
</feature>
<dbReference type="AlphaFoldDB" id="A0AAX4JMS4"/>
<evidence type="ECO:0000256" key="2">
    <source>
        <dbReference type="ARBA" id="ARBA00022448"/>
    </source>
</evidence>
<accession>A0AAX4JMS4</accession>
<evidence type="ECO:0000256" key="6">
    <source>
        <dbReference type="ARBA" id="ARBA00022989"/>
    </source>
</evidence>
<keyword evidence="8 10" id="KW-0472">Membrane</keyword>
<organism evidence="11 12">
    <name type="scientific">Kwoniella dendrophila CBS 6074</name>
    <dbReference type="NCBI Taxonomy" id="1295534"/>
    <lineage>
        <taxon>Eukaryota</taxon>
        <taxon>Fungi</taxon>
        <taxon>Dikarya</taxon>
        <taxon>Basidiomycota</taxon>
        <taxon>Agaricomycotina</taxon>
        <taxon>Tremellomycetes</taxon>
        <taxon>Tremellales</taxon>
        <taxon>Cryptococcaceae</taxon>
        <taxon>Kwoniella</taxon>
    </lineage>
</organism>
<feature type="transmembrane region" description="Helical" evidence="10">
    <location>
        <begin position="90"/>
        <end position="111"/>
    </location>
</feature>
<evidence type="ECO:0000313" key="12">
    <source>
        <dbReference type="Proteomes" id="UP001355207"/>
    </source>
</evidence>
<feature type="compositionally biased region" description="Basic residues" evidence="9">
    <location>
        <begin position="213"/>
        <end position="222"/>
    </location>
</feature>
<feature type="compositionally biased region" description="Polar residues" evidence="9">
    <location>
        <begin position="999"/>
        <end position="1008"/>
    </location>
</feature>
<dbReference type="GO" id="GO:1990573">
    <property type="term" value="P:potassium ion import across plasma membrane"/>
    <property type="evidence" value="ECO:0007669"/>
    <property type="project" value="TreeGrafter"/>
</dbReference>
<feature type="compositionally biased region" description="Polar residues" evidence="9">
    <location>
        <begin position="1066"/>
        <end position="1076"/>
    </location>
</feature>
<evidence type="ECO:0000256" key="1">
    <source>
        <dbReference type="ARBA" id="ARBA00004141"/>
    </source>
</evidence>
<keyword evidence="5" id="KW-0630">Potassium</keyword>
<dbReference type="GeneID" id="91091713"/>
<feature type="transmembrane region" description="Helical" evidence="10">
    <location>
        <begin position="672"/>
        <end position="692"/>
    </location>
</feature>
<sequence length="1112" mass="122520">MPSIPSLPAHLKLPSKAQKWKTLFLSQLNFYRIHLLAFTIIPLITSGIMYAANTEYHIDYVDCLFCCMSAMTVTGLATINLSTLSVFQQVILFVQMIIGSLSFVSILMIVVRQYFFRQTFKHVLKERQARSKGFTFSKTFSRVATIGPPLAAIKRKFSGLTGKQKVEKFTLAGEADQERTSTPSLEMKPVNGIPPPSPRGSQHKSKKHEEHHSTKKKKGHKKINPDMIKRVSGGGVGLVNPMGWYDGERTELKTPAPTPEHSDNLPLPNEDGGILGLSLDDDRGVQNGQQLENALEKAVEDGRAQRRDSIVDQPEFLTSSPGEVTPEEATPEEALPPSPRRKTPYAGLQLTDEAFPRSKTIAFDDEQADYQDPRGATTQREGGGFPRSATFRSAAGENRFPRVPTMQSGNGNFPRTYTLRPTTSRKPDPRLSGFGGFPTPFEIGKKVFRKAFPEASNNLTKSLTMAKTMTIPRTNTTIGKGSVAAASGIGTEKEVPYISFSATVGRNSMFHSLTAEQMDELGGVEYRALRVLLYIVIGYFVFFQLAAFVIIAPYISAQGRYNHVFDAQPKRVKIPWFALFNSVSAFSNTGMSLCDMSMVPFQGAYLFVVVTMILIFAGNTAFLSTIIHAYKSCSTLIYKLVPQSSRTSESLKFLLDHPRRCFVYLFPSTQTWVLLFVLFVLTVIDWVSFLVLDIGTPTIEAIPVGTRIAAGLLQSIAVRAAGLTIVGIGALAPAVKVLYVIMMYISVYPIALSVRATNVYEEKSLGLFGEEEDDEYGTEGEGAEAVAKYIGWHARRQLAFDIWWLAFALWLICIIERGHINDENDNFNIFNVIFELVSAYGTVGLSTGVTYDNFSFAGSFRKLSKLVVVVVMLRGRHRGLPVAIDRAVMLPKDFTAAEETAFEEERSRRASRRGSMFEGDVFGTRRGSFTTLNGMANRDYSPIHGPNTALPLQHHHHLPGQPSTHQLNHPNQNQHRRSGSFGRNTAGGSLPIPGSPSSNMTSGFSSNAGVDRGSLQFSLPEREPRNTTTSMDHSERSNSFSTTASRNYRSNTLPGLGGGGALTPVRESSMSRNPTLVQDKDFASSPTSLTFQTQGQGQNQNSRSPLDESAIV</sequence>
<feature type="compositionally biased region" description="Polar residues" evidence="9">
    <location>
        <begin position="405"/>
        <end position="424"/>
    </location>
</feature>
<protein>
    <recommendedName>
        <fullName evidence="13">Potassium transport protein</fullName>
    </recommendedName>
</protein>
<dbReference type="GO" id="GO:0005886">
    <property type="term" value="C:plasma membrane"/>
    <property type="evidence" value="ECO:0007669"/>
    <property type="project" value="TreeGrafter"/>
</dbReference>
<dbReference type="Pfam" id="PF02386">
    <property type="entry name" value="TrkH"/>
    <property type="match status" value="1"/>
</dbReference>
<feature type="compositionally biased region" description="Polar residues" evidence="9">
    <location>
        <begin position="1026"/>
        <end position="1051"/>
    </location>
</feature>
<dbReference type="InterPro" id="IPR004773">
    <property type="entry name" value="K/Na_transp_Trk1/HKT1"/>
</dbReference>
<evidence type="ECO:0008006" key="13">
    <source>
        <dbReference type="Google" id="ProtNLM"/>
    </source>
</evidence>
<gene>
    <name evidence="11" type="ORF">L201_001041</name>
</gene>
<dbReference type="InterPro" id="IPR003445">
    <property type="entry name" value="Cat_transpt"/>
</dbReference>
<evidence type="ECO:0000256" key="3">
    <source>
        <dbReference type="ARBA" id="ARBA00022538"/>
    </source>
</evidence>
<dbReference type="RefSeq" id="XP_066072931.1">
    <property type="nucleotide sequence ID" value="XM_066216834.1"/>
</dbReference>
<keyword evidence="7" id="KW-0406">Ion transport</keyword>
<feature type="compositionally biased region" description="Basic and acidic residues" evidence="9">
    <location>
        <begin position="299"/>
        <end position="310"/>
    </location>
</feature>
<feature type="transmembrane region" description="Helical" evidence="10">
    <location>
        <begin position="737"/>
        <end position="754"/>
    </location>
</feature>
<feature type="compositionally biased region" description="Polar residues" evidence="9">
    <location>
        <begin position="963"/>
        <end position="973"/>
    </location>
</feature>
<feature type="transmembrane region" description="Helical" evidence="10">
    <location>
        <begin position="30"/>
        <end position="51"/>
    </location>
</feature>
<reference evidence="11 12" key="1">
    <citation type="submission" date="2024-01" db="EMBL/GenBank/DDBJ databases">
        <title>Comparative genomics of Cryptococcus and Kwoniella reveals pathogenesis evolution and contrasting modes of karyotype evolution via chromosome fusion or intercentromeric recombination.</title>
        <authorList>
            <person name="Coelho M.A."/>
            <person name="David-Palma M."/>
            <person name="Shea T."/>
            <person name="Bowers K."/>
            <person name="McGinley-Smith S."/>
            <person name="Mohammad A.W."/>
            <person name="Gnirke A."/>
            <person name="Yurkov A.M."/>
            <person name="Nowrousian M."/>
            <person name="Sun S."/>
            <person name="Cuomo C.A."/>
            <person name="Heitman J."/>
        </authorList>
    </citation>
    <scope>NUCLEOTIDE SEQUENCE [LARGE SCALE GENOMIC DNA]</scope>
    <source>
        <strain evidence="11 12">CBS 6074</strain>
    </source>
</reference>
<dbReference type="PANTHER" id="PTHR31064">
    <property type="entry name" value="POTASSIUM TRANSPORT PROTEIN DDB_G0292412-RELATED"/>
    <property type="match status" value="1"/>
</dbReference>
<evidence type="ECO:0000313" key="11">
    <source>
        <dbReference type="EMBL" id="WWC86168.1"/>
    </source>
</evidence>
<feature type="region of interest" description="Disordered" evidence="9">
    <location>
        <begin position="400"/>
        <end position="435"/>
    </location>
</feature>
<keyword evidence="6 10" id="KW-1133">Transmembrane helix</keyword>
<dbReference type="NCBIfam" id="TIGR00934">
    <property type="entry name" value="2a38euk"/>
    <property type="match status" value="1"/>
</dbReference>
<comment type="subcellular location">
    <subcellularLocation>
        <location evidence="1">Membrane</location>
        <topology evidence="1">Multi-pass membrane protein</topology>
    </subcellularLocation>
</comment>